<gene>
    <name evidence="8" type="primary">LOC100214562</name>
</gene>
<comment type="similarity">
    <text evidence="2 6">Belongs to the tetraspanin (TM4SF) family.</text>
</comment>
<protein>
    <recommendedName>
        <fullName evidence="6">Tetraspanin</fullName>
    </recommendedName>
</protein>
<evidence type="ECO:0000256" key="4">
    <source>
        <dbReference type="ARBA" id="ARBA00022989"/>
    </source>
</evidence>
<dbReference type="RefSeq" id="XP_065669026.1">
    <property type="nucleotide sequence ID" value="XM_065812954.1"/>
</dbReference>
<evidence type="ECO:0000313" key="7">
    <source>
        <dbReference type="Proteomes" id="UP001652625"/>
    </source>
</evidence>
<feature type="transmembrane region" description="Helical" evidence="6">
    <location>
        <begin position="21"/>
        <end position="47"/>
    </location>
</feature>
<evidence type="ECO:0000256" key="5">
    <source>
        <dbReference type="ARBA" id="ARBA00023136"/>
    </source>
</evidence>
<dbReference type="GeneID" id="100214562"/>
<keyword evidence="7" id="KW-1185">Reference proteome</keyword>
<proteinExistence type="inferred from homology"/>
<dbReference type="PIRSF" id="PIRSF002419">
    <property type="entry name" value="Tetraspanin"/>
    <property type="match status" value="1"/>
</dbReference>
<accession>A0ABM4D428</accession>
<organism evidence="7 8">
    <name type="scientific">Hydra vulgaris</name>
    <name type="common">Hydra</name>
    <name type="synonym">Hydra attenuata</name>
    <dbReference type="NCBI Taxonomy" id="6087"/>
    <lineage>
        <taxon>Eukaryota</taxon>
        <taxon>Metazoa</taxon>
        <taxon>Cnidaria</taxon>
        <taxon>Hydrozoa</taxon>
        <taxon>Hydroidolina</taxon>
        <taxon>Anthoathecata</taxon>
        <taxon>Aplanulata</taxon>
        <taxon>Hydridae</taxon>
        <taxon>Hydra</taxon>
    </lineage>
</organism>
<keyword evidence="5 6" id="KW-0472">Membrane</keyword>
<evidence type="ECO:0000313" key="8">
    <source>
        <dbReference type="RefSeq" id="XP_065669026.1"/>
    </source>
</evidence>
<name>A0ABM4D428_HYDVU</name>
<sequence length="281" mass="31405">MVASHSPLQRQGSRDSEVSLVVKYLLFALNLLFWIVGGLTLGVGIYAKTEKNLGNLGSKLPWFMDPANLFIIMGSVVFVLAFLGCIGSLRENIAILKTFEYTIDILLLLEVIAVIYVYADRNRVKRNIESMLKNTVINYRDDVDLQSIIDWTQENVKCCGIQGPEDWELNIYFNHSTKASPEAGGVPFSCCKNNMNTQCGYKVRSLSTSERQAVIYTDGCVDSVINYFLNEDNLVLLICVAGAMVLLQLITTGLAHNLVNGIQRQKAQWNRYQSALDTGMQ</sequence>
<evidence type="ECO:0000256" key="1">
    <source>
        <dbReference type="ARBA" id="ARBA00004141"/>
    </source>
</evidence>
<feature type="transmembrane region" description="Helical" evidence="6">
    <location>
        <begin position="67"/>
        <end position="89"/>
    </location>
</feature>
<evidence type="ECO:0000256" key="3">
    <source>
        <dbReference type="ARBA" id="ARBA00022692"/>
    </source>
</evidence>
<dbReference type="InterPro" id="IPR008952">
    <property type="entry name" value="Tetraspanin_EC2_sf"/>
</dbReference>
<reference evidence="8" key="1">
    <citation type="submission" date="2025-08" db="UniProtKB">
        <authorList>
            <consortium name="RefSeq"/>
        </authorList>
    </citation>
    <scope>IDENTIFICATION</scope>
</reference>
<dbReference type="PANTHER" id="PTHR19282:SF431">
    <property type="entry name" value="TETRASPANIN 26A, ISOFORM B-RELATED"/>
    <property type="match status" value="1"/>
</dbReference>
<evidence type="ECO:0000256" key="2">
    <source>
        <dbReference type="ARBA" id="ARBA00006840"/>
    </source>
</evidence>
<dbReference type="Proteomes" id="UP001652625">
    <property type="component" value="Chromosome 12"/>
</dbReference>
<dbReference type="InterPro" id="IPR000301">
    <property type="entry name" value="Tetraspanin_animals"/>
</dbReference>
<feature type="transmembrane region" description="Helical" evidence="6">
    <location>
        <begin position="234"/>
        <end position="259"/>
    </location>
</feature>
<dbReference type="PANTHER" id="PTHR19282">
    <property type="entry name" value="TETRASPANIN"/>
    <property type="match status" value="1"/>
</dbReference>
<dbReference type="SUPFAM" id="SSF48652">
    <property type="entry name" value="Tetraspanin"/>
    <property type="match status" value="1"/>
</dbReference>
<keyword evidence="3 6" id="KW-0812">Transmembrane</keyword>
<keyword evidence="4 6" id="KW-1133">Transmembrane helix</keyword>
<dbReference type="Gene3D" id="1.10.1450.10">
    <property type="entry name" value="Tetraspanin"/>
    <property type="match status" value="1"/>
</dbReference>
<feature type="transmembrane region" description="Helical" evidence="6">
    <location>
        <begin position="101"/>
        <end position="119"/>
    </location>
</feature>
<dbReference type="Pfam" id="PF00335">
    <property type="entry name" value="Tetraspanin"/>
    <property type="match status" value="1"/>
</dbReference>
<evidence type="ECO:0000256" key="6">
    <source>
        <dbReference type="RuleBase" id="RU361218"/>
    </source>
</evidence>
<dbReference type="PRINTS" id="PR00259">
    <property type="entry name" value="TMFOUR"/>
</dbReference>
<comment type="subcellular location">
    <subcellularLocation>
        <location evidence="1 6">Membrane</location>
        <topology evidence="1 6">Multi-pass membrane protein</topology>
    </subcellularLocation>
</comment>
<dbReference type="InterPro" id="IPR018499">
    <property type="entry name" value="Tetraspanin/Peripherin"/>
</dbReference>